<dbReference type="AlphaFoldDB" id="A0AA35THG1"/>
<dbReference type="InterPro" id="IPR002939">
    <property type="entry name" value="DnaJ_C"/>
</dbReference>
<dbReference type="Gene3D" id="2.60.260.20">
    <property type="entry name" value="Urease metallochaperone UreE, N-terminal domain"/>
    <property type="match status" value="2"/>
</dbReference>
<dbReference type="GO" id="GO:0008270">
    <property type="term" value="F:zinc ion binding"/>
    <property type="evidence" value="ECO:0007669"/>
    <property type="project" value="UniProtKB-KW"/>
</dbReference>
<dbReference type="InterPro" id="IPR036869">
    <property type="entry name" value="J_dom_sf"/>
</dbReference>
<comment type="caution">
    <text evidence="8">The sequence shown here is derived from an EMBL/GenBank/DDBJ whole genome shotgun (WGS) entry which is preliminary data.</text>
</comment>
<dbReference type="GO" id="GO:0042026">
    <property type="term" value="P:protein refolding"/>
    <property type="evidence" value="ECO:0007669"/>
    <property type="project" value="TreeGrafter"/>
</dbReference>
<feature type="compositionally biased region" description="Basic and acidic residues" evidence="6">
    <location>
        <begin position="25"/>
        <end position="42"/>
    </location>
</feature>
<dbReference type="CDD" id="cd06257">
    <property type="entry name" value="DnaJ"/>
    <property type="match status" value="1"/>
</dbReference>
<keyword evidence="1" id="KW-0479">Metal-binding</keyword>
<evidence type="ECO:0000256" key="3">
    <source>
        <dbReference type="ARBA" id="ARBA00022771"/>
    </source>
</evidence>
<dbReference type="FunFam" id="2.60.260.20:FF:000005">
    <property type="entry name" value="Chaperone protein dnaJ 1, mitochondrial"/>
    <property type="match status" value="1"/>
</dbReference>
<organism evidence="8 9">
    <name type="scientific">Geodia barretti</name>
    <name type="common">Barrett's horny sponge</name>
    <dbReference type="NCBI Taxonomy" id="519541"/>
    <lineage>
        <taxon>Eukaryota</taxon>
        <taxon>Metazoa</taxon>
        <taxon>Porifera</taxon>
        <taxon>Demospongiae</taxon>
        <taxon>Heteroscleromorpha</taxon>
        <taxon>Tetractinellida</taxon>
        <taxon>Astrophorina</taxon>
        <taxon>Geodiidae</taxon>
        <taxon>Geodia</taxon>
    </lineage>
</organism>
<keyword evidence="3" id="KW-0863">Zinc-finger</keyword>
<dbReference type="PROSITE" id="PS00636">
    <property type="entry name" value="DNAJ_1"/>
    <property type="match status" value="1"/>
</dbReference>
<name>A0AA35THG1_GEOBA</name>
<keyword evidence="4" id="KW-0862">Zinc</keyword>
<dbReference type="InterPro" id="IPR018253">
    <property type="entry name" value="DnaJ_domain_CS"/>
</dbReference>
<keyword evidence="5" id="KW-0143">Chaperone</keyword>
<feature type="domain" description="J" evidence="7">
    <location>
        <begin position="1"/>
        <end position="61"/>
    </location>
</feature>
<gene>
    <name evidence="8" type="ORF">GBAR_LOCUS26065</name>
</gene>
<dbReference type="Pfam" id="PF00226">
    <property type="entry name" value="DnaJ"/>
    <property type="match status" value="1"/>
</dbReference>
<dbReference type="Proteomes" id="UP001174909">
    <property type="component" value="Unassembled WGS sequence"/>
</dbReference>
<dbReference type="InterPro" id="IPR001623">
    <property type="entry name" value="DnaJ_domain"/>
</dbReference>
<reference evidence="8" key="1">
    <citation type="submission" date="2023-03" db="EMBL/GenBank/DDBJ databases">
        <authorList>
            <person name="Steffen K."/>
            <person name="Cardenas P."/>
        </authorList>
    </citation>
    <scope>NUCLEOTIDE SEQUENCE</scope>
</reference>
<feature type="compositionally biased region" description="Basic and acidic residues" evidence="6">
    <location>
        <begin position="1"/>
        <end position="11"/>
    </location>
</feature>
<feature type="region of interest" description="Disordered" evidence="6">
    <location>
        <begin position="105"/>
        <end position="138"/>
    </location>
</feature>
<dbReference type="SUPFAM" id="SSF49493">
    <property type="entry name" value="HSP40/DnaJ peptide-binding domain"/>
    <property type="match status" value="2"/>
</dbReference>
<dbReference type="Pfam" id="PF01556">
    <property type="entry name" value="DnaJ_C"/>
    <property type="match status" value="1"/>
</dbReference>
<dbReference type="CDD" id="cd10747">
    <property type="entry name" value="DnaJ_C"/>
    <property type="match status" value="1"/>
</dbReference>
<dbReference type="Gene3D" id="1.10.287.110">
    <property type="entry name" value="DnaJ domain"/>
    <property type="match status" value="1"/>
</dbReference>
<feature type="compositionally biased region" description="Basic residues" evidence="6">
    <location>
        <begin position="15"/>
        <end position="24"/>
    </location>
</feature>
<evidence type="ECO:0000256" key="5">
    <source>
        <dbReference type="ARBA" id="ARBA00023186"/>
    </source>
</evidence>
<dbReference type="PANTHER" id="PTHR43096">
    <property type="entry name" value="DNAJ HOMOLOG 1, MITOCHONDRIAL-RELATED"/>
    <property type="match status" value="1"/>
</dbReference>
<evidence type="ECO:0000256" key="1">
    <source>
        <dbReference type="ARBA" id="ARBA00022723"/>
    </source>
</evidence>
<proteinExistence type="predicted"/>
<dbReference type="PANTHER" id="PTHR43096:SF52">
    <property type="entry name" value="DNAJ HOMOLOG 1, MITOCHONDRIAL-RELATED"/>
    <property type="match status" value="1"/>
</dbReference>
<dbReference type="SUPFAM" id="SSF46565">
    <property type="entry name" value="Chaperone J-domain"/>
    <property type="match status" value="1"/>
</dbReference>
<dbReference type="GO" id="GO:0051082">
    <property type="term" value="F:unfolded protein binding"/>
    <property type="evidence" value="ECO:0007669"/>
    <property type="project" value="InterPro"/>
</dbReference>
<feature type="compositionally biased region" description="Low complexity" evidence="6">
    <location>
        <begin position="68"/>
        <end position="77"/>
    </location>
</feature>
<dbReference type="PROSITE" id="PS50076">
    <property type="entry name" value="DNAJ_2"/>
    <property type="match status" value="1"/>
</dbReference>
<evidence type="ECO:0000256" key="2">
    <source>
        <dbReference type="ARBA" id="ARBA00022737"/>
    </source>
</evidence>
<evidence type="ECO:0000256" key="6">
    <source>
        <dbReference type="SAM" id="MobiDB-lite"/>
    </source>
</evidence>
<sequence>MGVGKQADESQIKQAYRRLARKHHPDLNPGDREASERFKEIGEAYAVLSDPDRRRRYDQLGPDWAQQGRNARARAAGTAGGPRPGPAGLDDFSSFFVHLFGPDSPFGPIDGRARRSPGWPPASRYRPPGPAPDPAGRPGVVEISLEEAYRGALRQLRPGRNGSYRVRIPPGVRDGARLRVRTPDGDSILVVRVADHSRFRREGDNLEVEIPVRFAEAALGGEIEVPTLGEPVRIRIPAGVSGGGALRVPGRGMPRTGGGHGDLVVRVQIAVPKDLTPEQKDFVRRFGASEDSSGE</sequence>
<keyword evidence="2" id="KW-0677">Repeat</keyword>
<keyword evidence="9" id="KW-1185">Reference proteome</keyword>
<dbReference type="PRINTS" id="PR00625">
    <property type="entry name" value="JDOMAIN"/>
</dbReference>
<dbReference type="EMBL" id="CASHTH010003616">
    <property type="protein sequence ID" value="CAI8047167.1"/>
    <property type="molecule type" value="Genomic_DNA"/>
</dbReference>
<dbReference type="InterPro" id="IPR008971">
    <property type="entry name" value="HSP40/DnaJ_pept-bd"/>
</dbReference>
<dbReference type="GO" id="GO:0005737">
    <property type="term" value="C:cytoplasm"/>
    <property type="evidence" value="ECO:0007669"/>
    <property type="project" value="TreeGrafter"/>
</dbReference>
<evidence type="ECO:0000313" key="9">
    <source>
        <dbReference type="Proteomes" id="UP001174909"/>
    </source>
</evidence>
<protein>
    <submittedName>
        <fullName evidence="8">DnAJ-like protein slr0093</fullName>
    </submittedName>
</protein>
<evidence type="ECO:0000256" key="4">
    <source>
        <dbReference type="ARBA" id="ARBA00022833"/>
    </source>
</evidence>
<evidence type="ECO:0000259" key="7">
    <source>
        <dbReference type="PROSITE" id="PS50076"/>
    </source>
</evidence>
<evidence type="ECO:0000313" key="8">
    <source>
        <dbReference type="EMBL" id="CAI8047167.1"/>
    </source>
</evidence>
<feature type="region of interest" description="Disordered" evidence="6">
    <location>
        <begin position="1"/>
        <end position="88"/>
    </location>
</feature>
<accession>A0AA35THG1</accession>
<dbReference type="SMART" id="SM00271">
    <property type="entry name" value="DnaJ"/>
    <property type="match status" value="1"/>
</dbReference>